<accession>A0AAV4BIA1</accession>
<gene>
    <name evidence="1" type="ORF">PoB_004559700</name>
</gene>
<evidence type="ECO:0000313" key="1">
    <source>
        <dbReference type="EMBL" id="GFO19092.1"/>
    </source>
</evidence>
<proteinExistence type="predicted"/>
<sequence length="105" mass="11635">MSRCTAQSVFHCHDVLPVRSQVSQCTALLDLNCHDALIGQSSTITMHCPVFFHRRSIARSVFFCPDALLGKSSVTMHCSASLPLSQCTFRSDLKCHDVLVRPQLS</sequence>
<dbReference type="Proteomes" id="UP000735302">
    <property type="component" value="Unassembled WGS sequence"/>
</dbReference>
<protein>
    <submittedName>
        <fullName evidence="1">Uncharacterized protein</fullName>
    </submittedName>
</protein>
<name>A0AAV4BIA1_9GAST</name>
<reference evidence="1 2" key="1">
    <citation type="journal article" date="2021" name="Elife">
        <title>Chloroplast acquisition without the gene transfer in kleptoplastic sea slugs, Plakobranchus ocellatus.</title>
        <authorList>
            <person name="Maeda T."/>
            <person name="Takahashi S."/>
            <person name="Yoshida T."/>
            <person name="Shimamura S."/>
            <person name="Takaki Y."/>
            <person name="Nagai Y."/>
            <person name="Toyoda A."/>
            <person name="Suzuki Y."/>
            <person name="Arimoto A."/>
            <person name="Ishii H."/>
            <person name="Satoh N."/>
            <person name="Nishiyama T."/>
            <person name="Hasebe M."/>
            <person name="Maruyama T."/>
            <person name="Minagawa J."/>
            <person name="Obokata J."/>
            <person name="Shigenobu S."/>
        </authorList>
    </citation>
    <scope>NUCLEOTIDE SEQUENCE [LARGE SCALE GENOMIC DNA]</scope>
</reference>
<comment type="caution">
    <text evidence="1">The sequence shown here is derived from an EMBL/GenBank/DDBJ whole genome shotgun (WGS) entry which is preliminary data.</text>
</comment>
<dbReference type="EMBL" id="BLXT01005012">
    <property type="protein sequence ID" value="GFO19092.1"/>
    <property type="molecule type" value="Genomic_DNA"/>
</dbReference>
<evidence type="ECO:0000313" key="2">
    <source>
        <dbReference type="Proteomes" id="UP000735302"/>
    </source>
</evidence>
<dbReference type="AlphaFoldDB" id="A0AAV4BIA1"/>
<organism evidence="1 2">
    <name type="scientific">Plakobranchus ocellatus</name>
    <dbReference type="NCBI Taxonomy" id="259542"/>
    <lineage>
        <taxon>Eukaryota</taxon>
        <taxon>Metazoa</taxon>
        <taxon>Spiralia</taxon>
        <taxon>Lophotrochozoa</taxon>
        <taxon>Mollusca</taxon>
        <taxon>Gastropoda</taxon>
        <taxon>Heterobranchia</taxon>
        <taxon>Euthyneura</taxon>
        <taxon>Panpulmonata</taxon>
        <taxon>Sacoglossa</taxon>
        <taxon>Placobranchoidea</taxon>
        <taxon>Plakobranchidae</taxon>
        <taxon>Plakobranchus</taxon>
    </lineage>
</organism>
<keyword evidence="2" id="KW-1185">Reference proteome</keyword>